<dbReference type="Gene3D" id="6.10.250.330">
    <property type="match status" value="1"/>
</dbReference>
<dbReference type="InterPro" id="IPR051405">
    <property type="entry name" value="phD/YefM_antitoxin"/>
</dbReference>
<dbReference type="InterPro" id="IPR006442">
    <property type="entry name" value="Antitoxin_Phd/YefM"/>
</dbReference>
<dbReference type="SUPFAM" id="SSF143120">
    <property type="entry name" value="YefM-like"/>
    <property type="match status" value="1"/>
</dbReference>
<evidence type="ECO:0000313" key="4">
    <source>
        <dbReference type="Proteomes" id="UP000251075"/>
    </source>
</evidence>
<dbReference type="EMBL" id="PGTO01000002">
    <property type="protein sequence ID" value="RAU23508.1"/>
    <property type="molecule type" value="Genomic_DNA"/>
</dbReference>
<reference evidence="3 4" key="1">
    <citation type="submission" date="2017-11" db="EMBL/GenBank/DDBJ databases">
        <title>Draft genome sequence of magnetotactic bacterium Magnetospirillum kuznetsovii LBB-42.</title>
        <authorList>
            <person name="Grouzdev D.S."/>
            <person name="Rysina M.S."/>
            <person name="Baslerov R.V."/>
            <person name="Koziaeva V."/>
        </authorList>
    </citation>
    <scope>NUCLEOTIDE SEQUENCE [LARGE SCALE GENOMIC DNA]</scope>
    <source>
        <strain evidence="3 4">LBB-42</strain>
    </source>
</reference>
<accession>A0A364P2C7</accession>
<evidence type="ECO:0000256" key="1">
    <source>
        <dbReference type="ARBA" id="ARBA00009981"/>
    </source>
</evidence>
<evidence type="ECO:0000256" key="2">
    <source>
        <dbReference type="RuleBase" id="RU362080"/>
    </source>
</evidence>
<proteinExistence type="inferred from homology"/>
<dbReference type="AlphaFoldDB" id="A0A364P2C7"/>
<keyword evidence="4" id="KW-1185">Reference proteome</keyword>
<dbReference type="InterPro" id="IPR036165">
    <property type="entry name" value="YefM-like_sf"/>
</dbReference>
<dbReference type="RefSeq" id="WP_112142706.1">
    <property type="nucleotide sequence ID" value="NZ_PGTO01000002.1"/>
</dbReference>
<protein>
    <recommendedName>
        <fullName evidence="2">Antitoxin</fullName>
    </recommendedName>
</protein>
<dbReference type="Proteomes" id="UP000251075">
    <property type="component" value="Unassembled WGS sequence"/>
</dbReference>
<comment type="similarity">
    <text evidence="1 2">Belongs to the phD/YefM antitoxin family.</text>
</comment>
<comment type="function">
    <text evidence="2">Antitoxin component of a type II toxin-antitoxin (TA) system.</text>
</comment>
<dbReference type="PANTHER" id="PTHR33713">
    <property type="entry name" value="ANTITOXIN YAFN-RELATED"/>
    <property type="match status" value="1"/>
</dbReference>
<comment type="caution">
    <text evidence="3">The sequence shown here is derived from an EMBL/GenBank/DDBJ whole genome shotgun (WGS) entry which is preliminary data.</text>
</comment>
<dbReference type="NCBIfam" id="TIGR01552">
    <property type="entry name" value="phd_fam"/>
    <property type="match status" value="1"/>
</dbReference>
<name>A0A364P2C7_9PROT</name>
<dbReference type="Gene3D" id="3.40.1620.10">
    <property type="entry name" value="YefM-like domain"/>
    <property type="match status" value="1"/>
</dbReference>
<organism evidence="3 4">
    <name type="scientific">Paramagnetospirillum kuznetsovii</name>
    <dbReference type="NCBI Taxonomy" id="2053833"/>
    <lineage>
        <taxon>Bacteria</taxon>
        <taxon>Pseudomonadati</taxon>
        <taxon>Pseudomonadota</taxon>
        <taxon>Alphaproteobacteria</taxon>
        <taxon>Rhodospirillales</taxon>
        <taxon>Magnetospirillaceae</taxon>
        <taxon>Paramagnetospirillum</taxon>
    </lineage>
</organism>
<gene>
    <name evidence="3" type="ORF">CU669_04065</name>
</gene>
<sequence>MDVRSYSNVRQNLASVMDEVCDSHAPVIVTRQNAASVVIMSLDEFNATEETLHLLRSPRNAERLLRSTADADAGRLVEHPLADA</sequence>
<dbReference type="PANTHER" id="PTHR33713:SF6">
    <property type="entry name" value="ANTITOXIN YEFM"/>
    <property type="match status" value="1"/>
</dbReference>
<dbReference type="Pfam" id="PF02604">
    <property type="entry name" value="PhdYeFM_antitox"/>
    <property type="match status" value="1"/>
</dbReference>
<dbReference type="OrthoDB" id="9802003at2"/>
<evidence type="ECO:0000313" key="3">
    <source>
        <dbReference type="EMBL" id="RAU23508.1"/>
    </source>
</evidence>